<keyword evidence="4" id="KW-1185">Reference proteome</keyword>
<dbReference type="OrthoDB" id="9805728at2"/>
<name>A0A090V7F3_PSEVU</name>
<dbReference type="STRING" id="1115515.EV102420_15_00910"/>
<comment type="caution">
    <text evidence="3">The sequence shown here is derived from an EMBL/GenBank/DDBJ whole genome shotgun (WGS) entry which is preliminary data.</text>
</comment>
<dbReference type="SUPFAM" id="SSF56281">
    <property type="entry name" value="Metallo-hydrolase/oxidoreductase"/>
    <property type="match status" value="1"/>
</dbReference>
<dbReference type="RefSeq" id="WP_042392809.1">
    <property type="nucleotide sequence ID" value="NZ_BBMZ01000015.1"/>
</dbReference>
<keyword evidence="1" id="KW-0378">Hydrolase</keyword>
<dbReference type="InterPro" id="IPR036866">
    <property type="entry name" value="RibonucZ/Hydroxyglut_hydro"/>
</dbReference>
<dbReference type="Proteomes" id="UP000029462">
    <property type="component" value="Unassembled WGS sequence"/>
</dbReference>
<dbReference type="Gene3D" id="3.60.15.10">
    <property type="entry name" value="Ribonuclease Z/Hydroxyacylglutathione hydrolase-like"/>
    <property type="match status" value="1"/>
</dbReference>
<sequence>MKLTQIRNATLVLEYAGKRFLIDPILAKKEAWPGFPGTACSHLRNPRVELPVSVDELLNVDAVIVTHTHLDHWDEAAQQLIPKDKTIFSQHEADAALIRGQGFTDVRVLKVENNYADITIIKTDGQHGSDEAYANPEMAAFLGDACGLIFSHENEKVLYIAGDTIWVKSYADSLATYTPDVVVINAGFAQVDGYGAIIMGTEDILRTHQALPGAVVVASHLEAINHCLLTRSEINEFVQMNGIQQSVRIPEDGETLTF</sequence>
<gene>
    <name evidence="3" type="ORF">EV102420_15_00910</name>
</gene>
<dbReference type="PANTHER" id="PTHR43546:SF9">
    <property type="entry name" value="L-ASCORBATE-6-PHOSPHATE LACTONASE ULAG-RELATED"/>
    <property type="match status" value="1"/>
</dbReference>
<proteinExistence type="predicted"/>
<evidence type="ECO:0000256" key="1">
    <source>
        <dbReference type="ARBA" id="ARBA00022801"/>
    </source>
</evidence>
<dbReference type="GO" id="GO:0016787">
    <property type="term" value="F:hydrolase activity"/>
    <property type="evidence" value="ECO:0007669"/>
    <property type="project" value="UniProtKB-KW"/>
</dbReference>
<dbReference type="InterPro" id="IPR001279">
    <property type="entry name" value="Metallo-B-lactamas"/>
</dbReference>
<dbReference type="Pfam" id="PF12706">
    <property type="entry name" value="Lactamase_B_2"/>
    <property type="match status" value="1"/>
</dbReference>
<evidence type="ECO:0000313" key="4">
    <source>
        <dbReference type="Proteomes" id="UP000029462"/>
    </source>
</evidence>
<reference evidence="3 4" key="1">
    <citation type="submission" date="2014-09" db="EMBL/GenBank/DDBJ databases">
        <title>Whole genome shotgun sequence of Escherichia vulneris NBRC 102420.</title>
        <authorList>
            <person name="Yoshida Y."/>
            <person name="Hosoyama A."/>
            <person name="Tsuchikane K."/>
            <person name="Ohji S."/>
            <person name="Ichikawa N."/>
            <person name="Kimura A."/>
            <person name="Yamazoe A."/>
            <person name="Ezaki T."/>
            <person name="Fujita N."/>
        </authorList>
    </citation>
    <scope>NUCLEOTIDE SEQUENCE [LARGE SCALE GENOMIC DNA]</scope>
    <source>
        <strain evidence="3 4">NBRC 102420</strain>
    </source>
</reference>
<dbReference type="eggNOG" id="COG2220">
    <property type="taxonomic scope" value="Bacteria"/>
</dbReference>
<dbReference type="AlphaFoldDB" id="A0A090V7F3"/>
<dbReference type="EMBL" id="BBMZ01000015">
    <property type="protein sequence ID" value="GAL59194.1"/>
    <property type="molecule type" value="Genomic_DNA"/>
</dbReference>
<accession>A0A090V7F3</accession>
<evidence type="ECO:0000259" key="2">
    <source>
        <dbReference type="SMART" id="SM00849"/>
    </source>
</evidence>
<organism evidence="3 4">
    <name type="scientific">Pseudescherichia vulneris NBRC 102420</name>
    <dbReference type="NCBI Taxonomy" id="1115515"/>
    <lineage>
        <taxon>Bacteria</taxon>
        <taxon>Pseudomonadati</taxon>
        <taxon>Pseudomonadota</taxon>
        <taxon>Gammaproteobacteria</taxon>
        <taxon>Enterobacterales</taxon>
        <taxon>Enterobacteriaceae</taxon>
        <taxon>Pseudescherichia</taxon>
    </lineage>
</organism>
<dbReference type="PANTHER" id="PTHR43546">
    <property type="entry name" value="UPF0173 METAL-DEPENDENT HYDROLASE MJ1163-RELATED"/>
    <property type="match status" value="1"/>
</dbReference>
<dbReference type="SMART" id="SM00849">
    <property type="entry name" value="Lactamase_B"/>
    <property type="match status" value="1"/>
</dbReference>
<evidence type="ECO:0000313" key="3">
    <source>
        <dbReference type="EMBL" id="GAL59194.1"/>
    </source>
</evidence>
<protein>
    <recommendedName>
        <fullName evidence="2">Metallo-beta-lactamase domain-containing protein</fullName>
    </recommendedName>
</protein>
<feature type="domain" description="Metallo-beta-lactamase" evidence="2">
    <location>
        <begin position="6"/>
        <end position="187"/>
    </location>
</feature>
<dbReference type="InterPro" id="IPR050114">
    <property type="entry name" value="UPF0173_UPF0282_UlaG_hydrolase"/>
</dbReference>